<dbReference type="GO" id="GO:0016787">
    <property type="term" value="F:hydrolase activity"/>
    <property type="evidence" value="ECO:0007669"/>
    <property type="project" value="UniProtKB-KW"/>
</dbReference>
<dbReference type="PROSITE" id="PS00039">
    <property type="entry name" value="DEAD_ATP_HELICASE"/>
    <property type="match status" value="1"/>
</dbReference>
<evidence type="ECO:0000256" key="5">
    <source>
        <dbReference type="RuleBase" id="RU000492"/>
    </source>
</evidence>
<dbReference type="InterPro" id="IPR027417">
    <property type="entry name" value="P-loop_NTPase"/>
</dbReference>
<dbReference type="InterPro" id="IPR000629">
    <property type="entry name" value="RNA-helicase_DEAD-box_CS"/>
</dbReference>
<dbReference type="PROSITE" id="PS51192">
    <property type="entry name" value="HELICASE_ATP_BIND_1"/>
    <property type="match status" value="1"/>
</dbReference>
<sequence length="788" mass="84109">MVKAAQAAASASKPANKKRKVKDPFSYGGKWQAVQVADDFLVGAEEGGFCGLEILEGVSVFDGMDTSLLAEPDAGPADSDTQPELKLPGTQKAIAKLGFSKPTPIQSECLLPAIRDRRDVIGAAQTGSGKTLAFGLPIMHALLAEREAAAATHASPAPTAPAPVTDQDTLAPAEDVEASEAADAPDVDAKADMPAALRRKAGPLRALILAPTRELAMQVSSHLQAIGRECGIWVVPIVGGISQVKQERLLKRRPEVVVATPGRLWDLMRDGHKHLTQLQALSFLVLDEADRMVQQGHFQEMENILDLIPKGQPEPADPEDEPEDDPSYGAEADGAANDDIDASAVGRRRTSGGKFVQTFVFSATLTLPASLRHRLKKGGGGSSGSSSLENLMEKIQFGSKPKIANLTSERKLADKVEEAYIECTEAERDEFLYYLLAQHPGRTLVFVNAISSIRRLGALLKLLGLPAAPLHASMQQRQRLKALDRFKANDDAILVASDVAARGLDVKNVRCVIHYQVPASADVYVHRSGRTARANADGISIMMVVPQEAARYGALLKALDRPTPPAFPVDGTLLPAVHKRVRLAVRIDEMVHEQNKAAVDLSWKQRHAEELGIILSDDEDSDAVALKKGKRRGEDKTVTVARLQQELAALLAAPLQPKYNLKYFTGGTAAAVATAPSLQPGSEGAIAGSSSAEAVALAQRLHDSKAAAGVQLQARKASKAKKAKRTKQVSQQSREQAALAAALAQKQNKQARKRGLVVIPAAFGRESQGPDALAALRRQVLPPTSAKA</sequence>
<dbReference type="SUPFAM" id="SSF52540">
    <property type="entry name" value="P-loop containing nucleoside triphosphate hydrolases"/>
    <property type="match status" value="2"/>
</dbReference>
<dbReference type="PANTHER" id="PTHR47959">
    <property type="entry name" value="ATP-DEPENDENT RNA HELICASE RHLE-RELATED"/>
    <property type="match status" value="1"/>
</dbReference>
<dbReference type="GO" id="GO:0005829">
    <property type="term" value="C:cytosol"/>
    <property type="evidence" value="ECO:0007669"/>
    <property type="project" value="TreeGrafter"/>
</dbReference>
<evidence type="ECO:0000256" key="1">
    <source>
        <dbReference type="ARBA" id="ARBA00022741"/>
    </source>
</evidence>
<dbReference type="EMBL" id="JALJOR010000009">
    <property type="protein sequence ID" value="KAK9811744.1"/>
    <property type="molecule type" value="Genomic_DNA"/>
</dbReference>
<dbReference type="GO" id="GO:0003676">
    <property type="term" value="F:nucleic acid binding"/>
    <property type="evidence" value="ECO:0007669"/>
    <property type="project" value="InterPro"/>
</dbReference>
<dbReference type="Pfam" id="PF00271">
    <property type="entry name" value="Helicase_C"/>
    <property type="match status" value="1"/>
</dbReference>
<dbReference type="InterPro" id="IPR011545">
    <property type="entry name" value="DEAD/DEAH_box_helicase_dom"/>
</dbReference>
<reference evidence="9 10" key="1">
    <citation type="journal article" date="2024" name="Nat. Commun.">
        <title>Phylogenomics reveals the evolutionary origins of lichenization in chlorophyte algae.</title>
        <authorList>
            <person name="Puginier C."/>
            <person name="Libourel C."/>
            <person name="Otte J."/>
            <person name="Skaloud P."/>
            <person name="Haon M."/>
            <person name="Grisel S."/>
            <person name="Petersen M."/>
            <person name="Berrin J.G."/>
            <person name="Delaux P.M."/>
            <person name="Dal Grande F."/>
            <person name="Keller J."/>
        </authorList>
    </citation>
    <scope>NUCLEOTIDE SEQUENCE [LARGE SCALE GENOMIC DNA]</scope>
    <source>
        <strain evidence="9 10">SAG 2043</strain>
    </source>
</reference>
<keyword evidence="3 5" id="KW-0347">Helicase</keyword>
<evidence type="ECO:0000256" key="2">
    <source>
        <dbReference type="ARBA" id="ARBA00022801"/>
    </source>
</evidence>
<dbReference type="AlphaFoldDB" id="A0AAW1PUE1"/>
<dbReference type="CDD" id="cd18787">
    <property type="entry name" value="SF2_C_DEAD"/>
    <property type="match status" value="1"/>
</dbReference>
<comment type="caution">
    <text evidence="9">The sequence shown here is derived from an EMBL/GenBank/DDBJ whole genome shotgun (WGS) entry which is preliminary data.</text>
</comment>
<accession>A0AAW1PUE1</accession>
<dbReference type="PROSITE" id="PS51194">
    <property type="entry name" value="HELICASE_CTER"/>
    <property type="match status" value="1"/>
</dbReference>
<gene>
    <name evidence="9" type="ORF">WJX72_009411</name>
</gene>
<dbReference type="CDD" id="cd17946">
    <property type="entry name" value="DEADc_DDX24"/>
    <property type="match status" value="1"/>
</dbReference>
<name>A0AAW1PUE1_9CHLO</name>
<protein>
    <recommendedName>
        <fullName evidence="11">DEAD-box ATP-dependent RNA helicase 13</fullName>
    </recommendedName>
</protein>
<dbReference type="GO" id="GO:0005524">
    <property type="term" value="F:ATP binding"/>
    <property type="evidence" value="ECO:0007669"/>
    <property type="project" value="UniProtKB-KW"/>
</dbReference>
<dbReference type="Pfam" id="PF00270">
    <property type="entry name" value="DEAD"/>
    <property type="match status" value="1"/>
</dbReference>
<feature type="region of interest" description="Disordered" evidence="6">
    <location>
        <begin position="1"/>
        <end position="23"/>
    </location>
</feature>
<keyword evidence="4 5" id="KW-0067">ATP-binding</keyword>
<feature type="domain" description="Helicase C-terminal" evidence="8">
    <location>
        <begin position="415"/>
        <end position="575"/>
    </location>
</feature>
<feature type="region of interest" description="Disordered" evidence="6">
    <location>
        <begin position="308"/>
        <end position="338"/>
    </location>
</feature>
<keyword evidence="2 5" id="KW-0378">Hydrolase</keyword>
<evidence type="ECO:0000313" key="10">
    <source>
        <dbReference type="Proteomes" id="UP001489004"/>
    </source>
</evidence>
<feature type="domain" description="Helicase ATP-binding" evidence="7">
    <location>
        <begin position="111"/>
        <end position="366"/>
    </location>
</feature>
<dbReference type="SMART" id="SM00487">
    <property type="entry name" value="DEXDc"/>
    <property type="match status" value="1"/>
</dbReference>
<dbReference type="Proteomes" id="UP001489004">
    <property type="component" value="Unassembled WGS sequence"/>
</dbReference>
<dbReference type="SMART" id="SM00490">
    <property type="entry name" value="HELICc"/>
    <property type="match status" value="1"/>
</dbReference>
<dbReference type="InterPro" id="IPR050079">
    <property type="entry name" value="DEAD_box_RNA_helicase"/>
</dbReference>
<evidence type="ECO:0000256" key="4">
    <source>
        <dbReference type="ARBA" id="ARBA00022840"/>
    </source>
</evidence>
<evidence type="ECO:0000259" key="8">
    <source>
        <dbReference type="PROSITE" id="PS51194"/>
    </source>
</evidence>
<evidence type="ECO:0000313" key="9">
    <source>
        <dbReference type="EMBL" id="KAK9811744.1"/>
    </source>
</evidence>
<evidence type="ECO:0008006" key="11">
    <source>
        <dbReference type="Google" id="ProtNLM"/>
    </source>
</evidence>
<evidence type="ECO:0000256" key="3">
    <source>
        <dbReference type="ARBA" id="ARBA00022806"/>
    </source>
</evidence>
<feature type="compositionally biased region" description="Acidic residues" evidence="6">
    <location>
        <begin position="316"/>
        <end position="326"/>
    </location>
</feature>
<dbReference type="PANTHER" id="PTHR47959:SF1">
    <property type="entry name" value="ATP-DEPENDENT RNA HELICASE DBPA"/>
    <property type="match status" value="1"/>
</dbReference>
<keyword evidence="10" id="KW-1185">Reference proteome</keyword>
<organism evidence="9 10">
    <name type="scientific">[Myrmecia] bisecta</name>
    <dbReference type="NCBI Taxonomy" id="41462"/>
    <lineage>
        <taxon>Eukaryota</taxon>
        <taxon>Viridiplantae</taxon>
        <taxon>Chlorophyta</taxon>
        <taxon>core chlorophytes</taxon>
        <taxon>Trebouxiophyceae</taxon>
        <taxon>Trebouxiales</taxon>
        <taxon>Trebouxiaceae</taxon>
        <taxon>Myrmecia</taxon>
    </lineage>
</organism>
<feature type="compositionally biased region" description="Low complexity" evidence="6">
    <location>
        <begin position="1"/>
        <end position="14"/>
    </location>
</feature>
<dbReference type="InterPro" id="IPR001650">
    <property type="entry name" value="Helicase_C-like"/>
</dbReference>
<dbReference type="InterPro" id="IPR014001">
    <property type="entry name" value="Helicase_ATP-bd"/>
</dbReference>
<dbReference type="Gene3D" id="3.40.50.300">
    <property type="entry name" value="P-loop containing nucleotide triphosphate hydrolases"/>
    <property type="match status" value="2"/>
</dbReference>
<evidence type="ECO:0000259" key="7">
    <source>
        <dbReference type="PROSITE" id="PS51192"/>
    </source>
</evidence>
<evidence type="ECO:0000256" key="6">
    <source>
        <dbReference type="SAM" id="MobiDB-lite"/>
    </source>
</evidence>
<comment type="similarity">
    <text evidence="5">Belongs to the DEAD box helicase family.</text>
</comment>
<keyword evidence="1 5" id="KW-0547">Nucleotide-binding</keyword>
<proteinExistence type="inferred from homology"/>
<dbReference type="GO" id="GO:0003724">
    <property type="term" value="F:RNA helicase activity"/>
    <property type="evidence" value="ECO:0007669"/>
    <property type="project" value="TreeGrafter"/>
</dbReference>